<keyword evidence="3" id="KW-1185">Reference proteome</keyword>
<dbReference type="Gene3D" id="3.30.1230.10">
    <property type="entry name" value="YlxR-like"/>
    <property type="match status" value="1"/>
</dbReference>
<reference evidence="3" key="1">
    <citation type="journal article" date="2019" name="Int. J. Syst. Evol. Microbiol.">
        <title>The Global Catalogue of Microorganisms (GCM) 10K type strain sequencing project: providing services to taxonomists for standard genome sequencing and annotation.</title>
        <authorList>
            <consortium name="The Broad Institute Genomics Platform"/>
            <consortium name="The Broad Institute Genome Sequencing Center for Infectious Disease"/>
            <person name="Wu L."/>
            <person name="Ma J."/>
        </authorList>
    </citation>
    <scope>NUCLEOTIDE SEQUENCE [LARGE SCALE GENOMIC DNA]</scope>
    <source>
        <strain evidence="3">JCM 30331</strain>
    </source>
</reference>
<proteinExistence type="predicted"/>
<evidence type="ECO:0000259" key="1">
    <source>
        <dbReference type="Pfam" id="PF04296"/>
    </source>
</evidence>
<gene>
    <name evidence="2" type="ORF">GCM10008955_28520</name>
</gene>
<dbReference type="PANTHER" id="PTHR34215">
    <property type="entry name" value="BLL0784 PROTEIN"/>
    <property type="match status" value="1"/>
</dbReference>
<dbReference type="PANTHER" id="PTHR34215:SF1">
    <property type="entry name" value="YLXR DOMAIN-CONTAINING PROTEIN"/>
    <property type="match status" value="1"/>
</dbReference>
<evidence type="ECO:0000313" key="3">
    <source>
        <dbReference type="Proteomes" id="UP000647587"/>
    </source>
</evidence>
<organism evidence="2 3">
    <name type="scientific">Deinococcus malanensis</name>
    <dbReference type="NCBI Taxonomy" id="1706855"/>
    <lineage>
        <taxon>Bacteria</taxon>
        <taxon>Thermotogati</taxon>
        <taxon>Deinococcota</taxon>
        <taxon>Deinococci</taxon>
        <taxon>Deinococcales</taxon>
        <taxon>Deinococcaceae</taxon>
        <taxon>Deinococcus</taxon>
    </lineage>
</organism>
<evidence type="ECO:0000313" key="2">
    <source>
        <dbReference type="EMBL" id="GGK32874.1"/>
    </source>
</evidence>
<dbReference type="RefSeq" id="WP_189009991.1">
    <property type="nucleotide sequence ID" value="NZ_BMPP01000012.1"/>
</dbReference>
<feature type="domain" description="YlxR" evidence="1">
    <location>
        <begin position="17"/>
        <end position="73"/>
    </location>
</feature>
<dbReference type="InterPro" id="IPR007393">
    <property type="entry name" value="YlxR_dom"/>
</dbReference>
<protein>
    <recommendedName>
        <fullName evidence="1">YlxR domain-containing protein</fullName>
    </recommendedName>
</protein>
<dbReference type="EMBL" id="BMPP01000012">
    <property type="protein sequence ID" value="GGK32874.1"/>
    <property type="molecule type" value="Genomic_DNA"/>
</dbReference>
<name>A0ABQ2EYE4_9DEIO</name>
<dbReference type="Pfam" id="PF04296">
    <property type="entry name" value="YlxR"/>
    <property type="match status" value="1"/>
</dbReference>
<sequence>MSAAPAGYPRERHVPERTCVACRTRRPQGEFVRLTRIEGRWQEQTGNRTGRGAYVCSDSPNCWQDKRLRRAFGPQAPEVSALLARRFQSTQTNQPMTD</sequence>
<comment type="caution">
    <text evidence="2">The sequence shown here is derived from an EMBL/GenBank/DDBJ whole genome shotgun (WGS) entry which is preliminary data.</text>
</comment>
<dbReference type="SUPFAM" id="SSF64376">
    <property type="entry name" value="YlxR-like"/>
    <property type="match status" value="1"/>
</dbReference>
<accession>A0ABQ2EYE4</accession>
<dbReference type="InterPro" id="IPR037465">
    <property type="entry name" value="YlxR"/>
</dbReference>
<dbReference type="InterPro" id="IPR035931">
    <property type="entry name" value="YlxR-like_sf"/>
</dbReference>
<dbReference type="Proteomes" id="UP000647587">
    <property type="component" value="Unassembled WGS sequence"/>
</dbReference>